<dbReference type="Proteomes" id="UP000499080">
    <property type="component" value="Unassembled WGS sequence"/>
</dbReference>
<dbReference type="AlphaFoldDB" id="A0A4Y2FYJ6"/>
<proteinExistence type="predicted"/>
<gene>
    <name evidence="1" type="ORF">AVEN_109668_1</name>
</gene>
<dbReference type="EMBL" id="BGPR01001122">
    <property type="protein sequence ID" value="GBM46087.1"/>
    <property type="molecule type" value="Genomic_DNA"/>
</dbReference>
<evidence type="ECO:0000313" key="1">
    <source>
        <dbReference type="EMBL" id="GBM46087.1"/>
    </source>
</evidence>
<comment type="caution">
    <text evidence="1">The sequence shown here is derived from an EMBL/GenBank/DDBJ whole genome shotgun (WGS) entry which is preliminary data.</text>
</comment>
<accession>A0A4Y2FYJ6</accession>
<protein>
    <submittedName>
        <fullName evidence="1">Uncharacterized protein</fullName>
    </submittedName>
</protein>
<name>A0A4Y2FYJ6_ARAVE</name>
<sequence length="123" mass="13275">MGRTCLLGREHAIANDRSRLFETAFSSPAIICILPGAAPSAVSADSCPYETRKEILFSKLSSLPLLPGGGGERDLLSTPSDIFLQTTTQELIFCHISLSQPSRLFFLSPLSSPLHLLSSQSKL</sequence>
<organism evidence="1 2">
    <name type="scientific">Araneus ventricosus</name>
    <name type="common">Orbweaver spider</name>
    <name type="synonym">Epeira ventricosa</name>
    <dbReference type="NCBI Taxonomy" id="182803"/>
    <lineage>
        <taxon>Eukaryota</taxon>
        <taxon>Metazoa</taxon>
        <taxon>Ecdysozoa</taxon>
        <taxon>Arthropoda</taxon>
        <taxon>Chelicerata</taxon>
        <taxon>Arachnida</taxon>
        <taxon>Araneae</taxon>
        <taxon>Araneomorphae</taxon>
        <taxon>Entelegynae</taxon>
        <taxon>Araneoidea</taxon>
        <taxon>Araneidae</taxon>
        <taxon>Araneus</taxon>
    </lineage>
</organism>
<keyword evidence="2" id="KW-1185">Reference proteome</keyword>
<evidence type="ECO:0000313" key="2">
    <source>
        <dbReference type="Proteomes" id="UP000499080"/>
    </source>
</evidence>
<reference evidence="1 2" key="1">
    <citation type="journal article" date="2019" name="Sci. Rep.">
        <title>Orb-weaving spider Araneus ventricosus genome elucidates the spidroin gene catalogue.</title>
        <authorList>
            <person name="Kono N."/>
            <person name="Nakamura H."/>
            <person name="Ohtoshi R."/>
            <person name="Moran D.A.P."/>
            <person name="Shinohara A."/>
            <person name="Yoshida Y."/>
            <person name="Fujiwara M."/>
            <person name="Mori M."/>
            <person name="Tomita M."/>
            <person name="Arakawa K."/>
        </authorList>
    </citation>
    <scope>NUCLEOTIDE SEQUENCE [LARGE SCALE GENOMIC DNA]</scope>
</reference>